<sequence length="79" mass="9284">MVATHFLANAVTLIAITCPPPHAAYMFIAYYDIRYAPQNIKTKTLRRLWKVSQPRPSFRFSLDWFEVILTHLSMIRRST</sequence>
<name>A0ACC0DN43_9PEZI</name>
<dbReference type="Proteomes" id="UP001497680">
    <property type="component" value="Unassembled WGS sequence"/>
</dbReference>
<proteinExistence type="predicted"/>
<accession>A0ACC0DN43</accession>
<organism evidence="1 2">
    <name type="scientific">Hypoxylon rubiginosum</name>
    <dbReference type="NCBI Taxonomy" id="110542"/>
    <lineage>
        <taxon>Eukaryota</taxon>
        <taxon>Fungi</taxon>
        <taxon>Dikarya</taxon>
        <taxon>Ascomycota</taxon>
        <taxon>Pezizomycotina</taxon>
        <taxon>Sordariomycetes</taxon>
        <taxon>Xylariomycetidae</taxon>
        <taxon>Xylariales</taxon>
        <taxon>Hypoxylaceae</taxon>
        <taxon>Hypoxylon</taxon>
    </lineage>
</organism>
<comment type="caution">
    <text evidence="1">The sequence shown here is derived from an EMBL/GenBank/DDBJ whole genome shotgun (WGS) entry which is preliminary data.</text>
</comment>
<evidence type="ECO:0000313" key="2">
    <source>
        <dbReference type="Proteomes" id="UP001497680"/>
    </source>
</evidence>
<evidence type="ECO:0000313" key="1">
    <source>
        <dbReference type="EMBL" id="KAI6093595.1"/>
    </source>
</evidence>
<gene>
    <name evidence="1" type="ORF">F4821DRAFT_220966</name>
</gene>
<protein>
    <submittedName>
        <fullName evidence="1">Uncharacterized protein</fullName>
    </submittedName>
</protein>
<reference evidence="1 2" key="1">
    <citation type="journal article" date="2022" name="New Phytol.">
        <title>Ecological generalism drives hyperdiversity of secondary metabolite gene clusters in xylarialean endophytes.</title>
        <authorList>
            <person name="Franco M.E.E."/>
            <person name="Wisecaver J.H."/>
            <person name="Arnold A.E."/>
            <person name="Ju Y.M."/>
            <person name="Slot J.C."/>
            <person name="Ahrendt S."/>
            <person name="Moore L.P."/>
            <person name="Eastman K.E."/>
            <person name="Scott K."/>
            <person name="Konkel Z."/>
            <person name="Mondo S.J."/>
            <person name="Kuo A."/>
            <person name="Hayes R.D."/>
            <person name="Haridas S."/>
            <person name="Andreopoulos B."/>
            <person name="Riley R."/>
            <person name="LaButti K."/>
            <person name="Pangilinan J."/>
            <person name="Lipzen A."/>
            <person name="Amirebrahimi M."/>
            <person name="Yan J."/>
            <person name="Adam C."/>
            <person name="Keymanesh K."/>
            <person name="Ng V."/>
            <person name="Louie K."/>
            <person name="Northen T."/>
            <person name="Drula E."/>
            <person name="Henrissat B."/>
            <person name="Hsieh H.M."/>
            <person name="Youens-Clark K."/>
            <person name="Lutzoni F."/>
            <person name="Miadlikowska J."/>
            <person name="Eastwood D.C."/>
            <person name="Hamelin R.C."/>
            <person name="Grigoriev I.V."/>
            <person name="U'Ren J.M."/>
        </authorList>
    </citation>
    <scope>NUCLEOTIDE SEQUENCE [LARGE SCALE GENOMIC DNA]</scope>
    <source>
        <strain evidence="1 2">ER1909</strain>
    </source>
</reference>
<dbReference type="EMBL" id="MU394280">
    <property type="protein sequence ID" value="KAI6093595.1"/>
    <property type="molecule type" value="Genomic_DNA"/>
</dbReference>
<keyword evidence="2" id="KW-1185">Reference proteome</keyword>